<protein>
    <submittedName>
        <fullName evidence="7">Endonuclease YhcR</fullName>
        <ecNumber evidence="7">3.1.31.-</ecNumber>
    </submittedName>
</protein>
<accession>A0ABY7UIH1</accession>
<name>A0ABY7UIH1_9CORY</name>
<evidence type="ECO:0000256" key="4">
    <source>
        <dbReference type="SAM" id="Phobius"/>
    </source>
</evidence>
<dbReference type="Gene3D" id="3.60.21.10">
    <property type="match status" value="1"/>
</dbReference>
<feature type="domain" description="5'-Nucleotidase C-terminal" evidence="6">
    <location>
        <begin position="307"/>
        <end position="463"/>
    </location>
</feature>
<feature type="region of interest" description="Disordered" evidence="3">
    <location>
        <begin position="592"/>
        <end position="615"/>
    </location>
</feature>
<dbReference type="SUPFAM" id="SSF56300">
    <property type="entry name" value="Metallo-dependent phosphatases"/>
    <property type="match status" value="1"/>
</dbReference>
<dbReference type="PANTHER" id="PTHR11575">
    <property type="entry name" value="5'-NUCLEOTIDASE-RELATED"/>
    <property type="match status" value="1"/>
</dbReference>
<organism evidence="7 8">
    <name type="scientific">Corynebacterium jeddahense</name>
    <dbReference type="NCBI Taxonomy" id="1414719"/>
    <lineage>
        <taxon>Bacteria</taxon>
        <taxon>Bacillati</taxon>
        <taxon>Actinomycetota</taxon>
        <taxon>Actinomycetes</taxon>
        <taxon>Mycobacteriales</taxon>
        <taxon>Corynebacteriaceae</taxon>
        <taxon>Corynebacterium</taxon>
    </lineage>
</organism>
<dbReference type="GO" id="GO:0016787">
    <property type="term" value="F:hydrolase activity"/>
    <property type="evidence" value="ECO:0007669"/>
    <property type="project" value="UniProtKB-KW"/>
</dbReference>
<dbReference type="InterPro" id="IPR004843">
    <property type="entry name" value="Calcineurin-like_PHP"/>
</dbReference>
<keyword evidence="4" id="KW-0472">Membrane</keyword>
<dbReference type="Pfam" id="PF00149">
    <property type="entry name" value="Metallophos"/>
    <property type="match status" value="1"/>
</dbReference>
<keyword evidence="2 7" id="KW-0378">Hydrolase</keyword>
<evidence type="ECO:0000259" key="6">
    <source>
        <dbReference type="Pfam" id="PF02872"/>
    </source>
</evidence>
<dbReference type="PRINTS" id="PR01607">
    <property type="entry name" value="APYRASEFAMLY"/>
</dbReference>
<dbReference type="SUPFAM" id="SSF55816">
    <property type="entry name" value="5'-nucleotidase (syn. UDP-sugar hydrolase), C-terminal domain"/>
    <property type="match status" value="1"/>
</dbReference>
<dbReference type="GO" id="GO:0004519">
    <property type="term" value="F:endonuclease activity"/>
    <property type="evidence" value="ECO:0007669"/>
    <property type="project" value="UniProtKB-KW"/>
</dbReference>
<dbReference type="Gene3D" id="3.90.780.10">
    <property type="entry name" value="5'-Nucleotidase, C-terminal domain"/>
    <property type="match status" value="1"/>
</dbReference>
<feature type="signal peptide" evidence="2">
    <location>
        <begin position="1"/>
        <end position="26"/>
    </location>
</feature>
<keyword evidence="7" id="KW-0540">Nuclease</keyword>
<evidence type="ECO:0000256" key="1">
    <source>
        <dbReference type="ARBA" id="ARBA00022729"/>
    </source>
</evidence>
<evidence type="ECO:0000256" key="2">
    <source>
        <dbReference type="RuleBase" id="RU362119"/>
    </source>
</evidence>
<keyword evidence="4" id="KW-0812">Transmembrane</keyword>
<keyword evidence="1 2" id="KW-0732">Signal</keyword>
<feature type="chain" id="PRO_5044975792" evidence="2">
    <location>
        <begin position="27"/>
        <end position="651"/>
    </location>
</feature>
<reference evidence="7 8" key="1">
    <citation type="submission" date="2020-10" db="EMBL/GenBank/DDBJ databases">
        <title>Complete genome sequence of Corynebacterium jeddahense DSM 45997, type strain of Corynebacterium jeddahense.</title>
        <authorList>
            <person name="Busche T."/>
            <person name="Kalinowski J."/>
            <person name="Ruckert C."/>
        </authorList>
    </citation>
    <scope>NUCLEOTIDE SEQUENCE [LARGE SCALE GENOMIC DNA]</scope>
    <source>
        <strain evidence="7 8">DSM 45997</strain>
    </source>
</reference>
<feature type="domain" description="Calcineurin-like phosphoesterase" evidence="5">
    <location>
        <begin position="37"/>
        <end position="231"/>
    </location>
</feature>
<evidence type="ECO:0000259" key="5">
    <source>
        <dbReference type="Pfam" id="PF00149"/>
    </source>
</evidence>
<dbReference type="Pfam" id="PF02872">
    <property type="entry name" value="5_nucleotid_C"/>
    <property type="match status" value="1"/>
</dbReference>
<comment type="similarity">
    <text evidence="2">Belongs to the 5'-nucleotidase family.</text>
</comment>
<dbReference type="InterPro" id="IPR036907">
    <property type="entry name" value="5'-Nucleotdase_C_sf"/>
</dbReference>
<dbReference type="InterPro" id="IPR008334">
    <property type="entry name" value="5'-Nucleotdase_C"/>
</dbReference>
<feature type="transmembrane region" description="Helical" evidence="4">
    <location>
        <begin position="617"/>
        <end position="638"/>
    </location>
</feature>
<dbReference type="EMBL" id="CP063194">
    <property type="protein sequence ID" value="WCZ38543.1"/>
    <property type="molecule type" value="Genomic_DNA"/>
</dbReference>
<keyword evidence="7" id="KW-0255">Endonuclease</keyword>
<proteinExistence type="inferred from homology"/>
<dbReference type="InterPro" id="IPR029052">
    <property type="entry name" value="Metallo-depent_PP-like"/>
</dbReference>
<gene>
    <name evidence="7" type="primary">yhcR1</name>
    <name evidence="7" type="ORF">CJEDD_04650</name>
</gene>
<dbReference type="InterPro" id="IPR006179">
    <property type="entry name" value="5_nucleotidase/apyrase"/>
</dbReference>
<dbReference type="PANTHER" id="PTHR11575:SF24">
    <property type="entry name" value="5'-NUCLEOTIDASE"/>
    <property type="match status" value="1"/>
</dbReference>
<dbReference type="RefSeq" id="WP_042406559.1">
    <property type="nucleotide sequence ID" value="NZ_CBYN010000038.1"/>
</dbReference>
<dbReference type="Proteomes" id="UP001218071">
    <property type="component" value="Chromosome"/>
</dbReference>
<keyword evidence="4" id="KW-1133">Transmembrane helix</keyword>
<keyword evidence="2" id="KW-0547">Nucleotide-binding</keyword>
<evidence type="ECO:0000256" key="3">
    <source>
        <dbReference type="SAM" id="MobiDB-lite"/>
    </source>
</evidence>
<sequence length="651" mass="68647">MRARYRIVCSTVTVAALSAVIVPASAAETTSEFTISNITDFHGYWEETKRVPGAAKLKCSVDKAAEGKTHILTSSGDNIGASPFASMLLKDKPTLDILNLMKVQVSAVGNHEFDQGAEDFSTRVVDAADFDYLAANAKTVKGTKDYVVKELDGAKVAFVGTVTADMPNLVNPESIAGITWNDPVQATNDLAKQLKESGEADVVVALVHEGGIKAAQFSEDVDIAFLGHSHRRVLQQDASPLLIQAGEYGKNLANVDVKYDKATKKVTFGNVELLDADAIRACDTPQPEIDAIVKDAVEKASVEGNKVIGTADADFYRAGDKESQLNNFIANVTRLGVANNSSVKPDLAVMNAGGVRAELEKGDVTYAEAFAIQPFGGENTYVELKGSDVVAALEQQWRDDKDRPMFPLGVSDNVSYTYDPTAPVGSKITSVTIDGAPIDPDKTYIVAGSTFILGGGDNFEAFTRGSKPVNLGYIDLNALVEFLASDAKKTPRTSQSNVGVHIPAPLKAGEKATIELSSLLYEQGETATTATVKLGDATATAQIKQDNGGATANEYGVATVELTVPADLRGTQELRVTTDAGTDVVVPVEVAPAKAEPAPEKPAPQQPAGENSSSSEAPLPIILASILGVLGLLTLLLANPIDQILGPIAKF</sequence>
<evidence type="ECO:0000313" key="8">
    <source>
        <dbReference type="Proteomes" id="UP001218071"/>
    </source>
</evidence>
<dbReference type="EC" id="3.1.31.-" evidence="7"/>
<evidence type="ECO:0000313" key="7">
    <source>
        <dbReference type="EMBL" id="WCZ38543.1"/>
    </source>
</evidence>
<keyword evidence="8" id="KW-1185">Reference proteome</keyword>